<evidence type="ECO:0000313" key="2">
    <source>
        <dbReference type="Proteomes" id="UP000015524"/>
    </source>
</evidence>
<evidence type="ECO:0008006" key="3">
    <source>
        <dbReference type="Google" id="ProtNLM"/>
    </source>
</evidence>
<dbReference type="Proteomes" id="UP000015524">
    <property type="component" value="Unassembled WGS sequence"/>
</dbReference>
<evidence type="ECO:0000313" key="1">
    <source>
        <dbReference type="EMBL" id="EQA96790.1"/>
    </source>
</evidence>
<sequence>MALRLTIPESPSETDRDAVIAPLRAYNIRQAGDPRIRPVAILLTDEGGDHVGGLWGKLVYDWLFVELLAVPEEYRGGTTAPP</sequence>
<keyword evidence="2" id="KW-1185">Reference proteome</keyword>
<organism evidence="1 2">
    <name type="scientific">Sphingobium baderi LL03</name>
    <dbReference type="NCBI Taxonomy" id="1114964"/>
    <lineage>
        <taxon>Bacteria</taxon>
        <taxon>Pseudomonadati</taxon>
        <taxon>Pseudomonadota</taxon>
        <taxon>Alphaproteobacteria</taxon>
        <taxon>Sphingomonadales</taxon>
        <taxon>Sphingomonadaceae</taxon>
        <taxon>Sphingobium</taxon>
    </lineage>
</organism>
<gene>
    <name evidence="1" type="ORF">L485_22160</name>
</gene>
<comment type="caution">
    <text evidence="1">The sequence shown here is derived from an EMBL/GenBank/DDBJ whole genome shotgun (WGS) entry which is preliminary data.</text>
</comment>
<dbReference type="AlphaFoldDB" id="T0FZJ3"/>
<dbReference type="EMBL" id="ATIB01000088">
    <property type="protein sequence ID" value="EQA96790.1"/>
    <property type="molecule type" value="Genomic_DNA"/>
</dbReference>
<protein>
    <recommendedName>
        <fullName evidence="3">GNAT family N-acetyltransferase</fullName>
    </recommendedName>
</protein>
<reference evidence="1 2" key="1">
    <citation type="journal article" date="2013" name="Genome Announc.">
        <title>Draft Genome Sequence of a Hexachlorocyclohexane-Degrading Bacterium, Sphingobium baderi Strain LL03T.</title>
        <authorList>
            <person name="Kaur J."/>
            <person name="Verma H."/>
            <person name="Tripathi C."/>
            <person name="Khurana J.P."/>
            <person name="Lal R."/>
        </authorList>
    </citation>
    <scope>NUCLEOTIDE SEQUENCE [LARGE SCALE GENOMIC DNA]</scope>
    <source>
        <strain evidence="1 2">LL03</strain>
    </source>
</reference>
<proteinExistence type="predicted"/>
<accession>T0FZJ3</accession>
<dbReference type="eggNOG" id="COG0456">
    <property type="taxonomic scope" value="Bacteria"/>
</dbReference>
<name>T0FZJ3_9SPHN</name>